<feature type="domain" description="Type II secretion system protein GspB C-terminal" evidence="3">
    <location>
        <begin position="176"/>
        <end position="233"/>
    </location>
</feature>
<proteinExistence type="predicted"/>
<keyword evidence="5" id="KW-1185">Reference proteome</keyword>
<evidence type="ECO:0000256" key="1">
    <source>
        <dbReference type="SAM" id="MobiDB-lite"/>
    </source>
</evidence>
<accession>A0ABV7F5I4</accession>
<organism evidence="4 5">
    <name type="scientific">Undibacterium arcticum</name>
    <dbReference type="NCBI Taxonomy" id="1762892"/>
    <lineage>
        <taxon>Bacteria</taxon>
        <taxon>Pseudomonadati</taxon>
        <taxon>Pseudomonadota</taxon>
        <taxon>Betaproteobacteria</taxon>
        <taxon>Burkholderiales</taxon>
        <taxon>Oxalobacteraceae</taxon>
        <taxon>Undibacterium</taxon>
    </lineage>
</organism>
<dbReference type="RefSeq" id="WP_390324760.1">
    <property type="nucleotide sequence ID" value="NZ_JBHRTP010000038.1"/>
</dbReference>
<feature type="compositionally biased region" description="Basic and acidic residues" evidence="1">
    <location>
        <begin position="144"/>
        <end position="153"/>
    </location>
</feature>
<dbReference type="Proteomes" id="UP001595530">
    <property type="component" value="Unassembled WGS sequence"/>
</dbReference>
<evidence type="ECO:0000313" key="4">
    <source>
        <dbReference type="EMBL" id="MFC3108795.1"/>
    </source>
</evidence>
<keyword evidence="2" id="KW-1133">Transmembrane helix</keyword>
<keyword evidence="2" id="KW-0472">Membrane</keyword>
<protein>
    <submittedName>
        <fullName evidence="4">General secretion pathway protein GspB</fullName>
    </submittedName>
</protein>
<dbReference type="Pfam" id="PF16537">
    <property type="entry name" value="T2SSB"/>
    <property type="match status" value="1"/>
</dbReference>
<evidence type="ECO:0000313" key="5">
    <source>
        <dbReference type="Proteomes" id="UP001595530"/>
    </source>
</evidence>
<sequence length="235" mass="24858">MSYILDALKKAEAERNLGSIPDLHAQTHAAPGVRSTGSPPWRSWIGVALTMTLILLAVAWFKPWQPSTAVVATAPLPQTPTGGPTATALPLATAAPEAVVVTPAKPDMPAGPASATATTAQAVTAMPAAKPTPTAPKAAAQLPKKSDDRKTSRDTAPADDGVLTQRELPQHIQSELPPVAVGGYIYSDNQADRQLLINKSLRREGDEVATGLVLEKMSPHSAILNYRGYRYRISY</sequence>
<feature type="transmembrane region" description="Helical" evidence="2">
    <location>
        <begin position="41"/>
        <end position="61"/>
    </location>
</feature>
<evidence type="ECO:0000259" key="3">
    <source>
        <dbReference type="Pfam" id="PF16537"/>
    </source>
</evidence>
<dbReference type="InterPro" id="IPR032389">
    <property type="entry name" value="GspB_C"/>
</dbReference>
<feature type="region of interest" description="Disordered" evidence="1">
    <location>
        <begin position="125"/>
        <end position="171"/>
    </location>
</feature>
<dbReference type="EMBL" id="JBHRTP010000038">
    <property type="protein sequence ID" value="MFC3108795.1"/>
    <property type="molecule type" value="Genomic_DNA"/>
</dbReference>
<comment type="caution">
    <text evidence="4">The sequence shown here is derived from an EMBL/GenBank/DDBJ whole genome shotgun (WGS) entry which is preliminary data.</text>
</comment>
<name>A0ABV7F5I4_9BURK</name>
<gene>
    <name evidence="4" type="ORF">ACFOFO_12620</name>
</gene>
<keyword evidence="2" id="KW-0812">Transmembrane</keyword>
<reference evidence="5" key="1">
    <citation type="journal article" date="2019" name="Int. J. Syst. Evol. Microbiol.">
        <title>The Global Catalogue of Microorganisms (GCM) 10K type strain sequencing project: providing services to taxonomists for standard genome sequencing and annotation.</title>
        <authorList>
            <consortium name="The Broad Institute Genomics Platform"/>
            <consortium name="The Broad Institute Genome Sequencing Center for Infectious Disease"/>
            <person name="Wu L."/>
            <person name="Ma J."/>
        </authorList>
    </citation>
    <scope>NUCLEOTIDE SEQUENCE [LARGE SCALE GENOMIC DNA]</scope>
    <source>
        <strain evidence="5">KCTC 42986</strain>
    </source>
</reference>
<evidence type="ECO:0000256" key="2">
    <source>
        <dbReference type="SAM" id="Phobius"/>
    </source>
</evidence>
<feature type="compositionally biased region" description="Low complexity" evidence="1">
    <location>
        <begin position="125"/>
        <end position="143"/>
    </location>
</feature>